<evidence type="ECO:0000313" key="1">
    <source>
        <dbReference type="EMBL" id="KAK7424781.1"/>
    </source>
</evidence>
<proteinExistence type="predicted"/>
<sequence>MLPPSAAHTPPRLISATIEEQGEASRPIEFTTIEKLFNEINRTTGDMLLIRRVSVQQFAGIEEAIEQRGMRFRLYYTPTKALIITIPTGSHERLHSELWDTTPVKATHQEVQAQNAIIQELGQP</sequence>
<reference evidence="1 2" key="1">
    <citation type="journal article" date="2025" name="Microbiol. Resour. Announc.">
        <title>Draft genome sequences for Neonectria magnoliae and Neonectria punicea, canker pathogens of Liriodendron tulipifera and Acer saccharum in West Virginia.</title>
        <authorList>
            <person name="Petronek H.M."/>
            <person name="Kasson M.T."/>
            <person name="Metheny A.M."/>
            <person name="Stauder C.M."/>
            <person name="Lovett B."/>
            <person name="Lynch S.C."/>
            <person name="Garnas J.R."/>
            <person name="Kasson L.R."/>
            <person name="Stajich J.E."/>
        </authorList>
    </citation>
    <scope>NUCLEOTIDE SEQUENCE [LARGE SCALE GENOMIC DNA]</scope>
    <source>
        <strain evidence="1 2">NRRL 64653</strain>
    </source>
</reference>
<comment type="caution">
    <text evidence="1">The sequence shown here is derived from an EMBL/GenBank/DDBJ whole genome shotgun (WGS) entry which is preliminary data.</text>
</comment>
<gene>
    <name evidence="1" type="ORF">QQX98_000365</name>
</gene>
<name>A0ABR1HUR5_9HYPO</name>
<keyword evidence="2" id="KW-1185">Reference proteome</keyword>
<organism evidence="1 2">
    <name type="scientific">Neonectria punicea</name>
    <dbReference type="NCBI Taxonomy" id="979145"/>
    <lineage>
        <taxon>Eukaryota</taxon>
        <taxon>Fungi</taxon>
        <taxon>Dikarya</taxon>
        <taxon>Ascomycota</taxon>
        <taxon>Pezizomycotina</taxon>
        <taxon>Sordariomycetes</taxon>
        <taxon>Hypocreomycetidae</taxon>
        <taxon>Hypocreales</taxon>
        <taxon>Nectriaceae</taxon>
        <taxon>Neonectria</taxon>
    </lineage>
</organism>
<accession>A0ABR1HUR5</accession>
<dbReference type="Proteomes" id="UP001498476">
    <property type="component" value="Unassembled WGS sequence"/>
</dbReference>
<protein>
    <submittedName>
        <fullName evidence="1">Uncharacterized protein</fullName>
    </submittedName>
</protein>
<dbReference type="EMBL" id="JAZAVJ010000003">
    <property type="protein sequence ID" value="KAK7424781.1"/>
    <property type="molecule type" value="Genomic_DNA"/>
</dbReference>
<evidence type="ECO:0000313" key="2">
    <source>
        <dbReference type="Proteomes" id="UP001498476"/>
    </source>
</evidence>